<reference evidence="1" key="2">
    <citation type="submission" date="2020-01" db="EMBL/GenBank/DDBJ databases">
        <authorList>
            <person name="Campanaro S."/>
        </authorList>
    </citation>
    <scope>NUCLEOTIDE SEQUENCE</scope>
    <source>
        <strain evidence="1">AS06rmzACSIP_7</strain>
    </source>
</reference>
<protein>
    <recommendedName>
        <fullName evidence="3">RNA-binding protein</fullName>
    </recommendedName>
</protein>
<dbReference type="InterPro" id="IPR012677">
    <property type="entry name" value="Nucleotide-bd_a/b_plait_sf"/>
</dbReference>
<organism evidence="1 2">
    <name type="scientific">Syntrophorhabdus aromaticivorans</name>
    <dbReference type="NCBI Taxonomy" id="328301"/>
    <lineage>
        <taxon>Bacteria</taxon>
        <taxon>Pseudomonadati</taxon>
        <taxon>Thermodesulfobacteriota</taxon>
        <taxon>Syntrophorhabdia</taxon>
        <taxon>Syntrophorhabdales</taxon>
        <taxon>Syntrophorhabdaceae</taxon>
        <taxon>Syntrophorhabdus</taxon>
    </lineage>
</organism>
<dbReference type="Proteomes" id="UP000777265">
    <property type="component" value="Unassembled WGS sequence"/>
</dbReference>
<dbReference type="Gene3D" id="3.30.70.330">
    <property type="match status" value="1"/>
</dbReference>
<comment type="caution">
    <text evidence="1">The sequence shown here is derived from an EMBL/GenBank/DDBJ whole genome shotgun (WGS) entry which is preliminary data.</text>
</comment>
<dbReference type="InterPro" id="IPR035979">
    <property type="entry name" value="RBD_domain_sf"/>
</dbReference>
<sequence length="45" mass="5073">MQGSKLYVGNLSYSVSIDELKGLYSPLREVRDAERAVLEDTNRAQ</sequence>
<accession>A0A971M5Y5</accession>
<evidence type="ECO:0008006" key="3">
    <source>
        <dbReference type="Google" id="ProtNLM"/>
    </source>
</evidence>
<dbReference type="SUPFAM" id="SSF54928">
    <property type="entry name" value="RNA-binding domain, RBD"/>
    <property type="match status" value="1"/>
</dbReference>
<dbReference type="GO" id="GO:0003676">
    <property type="term" value="F:nucleic acid binding"/>
    <property type="evidence" value="ECO:0007669"/>
    <property type="project" value="InterPro"/>
</dbReference>
<reference evidence="1" key="1">
    <citation type="journal article" date="2020" name="Biotechnol. Biofuels">
        <title>New insights from the biogas microbiome by comprehensive genome-resolved metagenomics of nearly 1600 species originating from multiple anaerobic digesters.</title>
        <authorList>
            <person name="Campanaro S."/>
            <person name="Treu L."/>
            <person name="Rodriguez-R L.M."/>
            <person name="Kovalovszki A."/>
            <person name="Ziels R.M."/>
            <person name="Maus I."/>
            <person name="Zhu X."/>
            <person name="Kougias P.G."/>
            <person name="Basile A."/>
            <person name="Luo G."/>
            <person name="Schluter A."/>
            <person name="Konstantinidis K.T."/>
            <person name="Angelidaki I."/>
        </authorList>
    </citation>
    <scope>NUCLEOTIDE SEQUENCE</scope>
    <source>
        <strain evidence="1">AS06rmzACSIP_7</strain>
    </source>
</reference>
<dbReference type="AlphaFoldDB" id="A0A971M5Y5"/>
<gene>
    <name evidence="1" type="ORF">GXY80_10480</name>
</gene>
<dbReference type="EMBL" id="JAAYEE010000180">
    <property type="protein sequence ID" value="NLW35889.1"/>
    <property type="molecule type" value="Genomic_DNA"/>
</dbReference>
<name>A0A971M5Y5_9BACT</name>
<evidence type="ECO:0000313" key="1">
    <source>
        <dbReference type="EMBL" id="NLW35889.1"/>
    </source>
</evidence>
<evidence type="ECO:0000313" key="2">
    <source>
        <dbReference type="Proteomes" id="UP000777265"/>
    </source>
</evidence>
<proteinExistence type="predicted"/>